<gene>
    <name evidence="1" type="primary">ORF91622</name>
</gene>
<sequence>ACITNEIYFRKLYMLYYITLSMHITLQPHISLHYHSLTPHITVISHTHMHHFAITHTHHFAGRCVYPLVNAALIVSHTHHSAPTQLLPLSADKLPTHGRHCKVKLRDNFTNIDKTKMGEIISENCRYKICP</sequence>
<evidence type="ECO:0000313" key="1">
    <source>
        <dbReference type="EMBL" id="CEK74571.1"/>
    </source>
</evidence>
<dbReference type="EMBL" id="HACG01027706">
    <property type="protein sequence ID" value="CEK74571.1"/>
    <property type="molecule type" value="Transcribed_RNA"/>
</dbReference>
<reference evidence="1" key="1">
    <citation type="submission" date="2014-12" db="EMBL/GenBank/DDBJ databases">
        <title>Insight into the proteome of Arion vulgaris.</title>
        <authorList>
            <person name="Aradska J."/>
            <person name="Bulat T."/>
            <person name="Smidak R."/>
            <person name="Sarate P."/>
            <person name="Gangsoo J."/>
            <person name="Sialana F."/>
            <person name="Bilban M."/>
            <person name="Lubec G."/>
        </authorList>
    </citation>
    <scope>NUCLEOTIDE SEQUENCE</scope>
    <source>
        <tissue evidence="1">Skin</tissue>
    </source>
</reference>
<feature type="non-terminal residue" evidence="1">
    <location>
        <position position="1"/>
    </location>
</feature>
<organism evidence="1">
    <name type="scientific">Arion vulgaris</name>
    <dbReference type="NCBI Taxonomy" id="1028688"/>
    <lineage>
        <taxon>Eukaryota</taxon>
        <taxon>Metazoa</taxon>
        <taxon>Spiralia</taxon>
        <taxon>Lophotrochozoa</taxon>
        <taxon>Mollusca</taxon>
        <taxon>Gastropoda</taxon>
        <taxon>Heterobranchia</taxon>
        <taxon>Euthyneura</taxon>
        <taxon>Panpulmonata</taxon>
        <taxon>Eupulmonata</taxon>
        <taxon>Stylommatophora</taxon>
        <taxon>Helicina</taxon>
        <taxon>Arionoidea</taxon>
        <taxon>Arionidae</taxon>
        <taxon>Arion</taxon>
    </lineage>
</organism>
<protein>
    <submittedName>
        <fullName evidence="1">Uncharacterized protein</fullName>
    </submittedName>
</protein>
<accession>A0A0B7A3C8</accession>
<proteinExistence type="predicted"/>
<name>A0A0B7A3C8_9EUPU</name>
<dbReference type="AlphaFoldDB" id="A0A0B7A3C8"/>